<dbReference type="HOGENOM" id="CLU_3327354_0_0_6"/>
<dbReference type="AlphaFoldDB" id="A0A076LLJ2"/>
<gene>
    <name evidence="2" type="ORF">ETEE_2923</name>
</gene>
<feature type="transmembrane region" description="Helical" evidence="1">
    <location>
        <begin position="12"/>
        <end position="32"/>
    </location>
</feature>
<keyword evidence="1" id="KW-0472">Membrane</keyword>
<accession>A0A076LLJ2</accession>
<dbReference type="Proteomes" id="UP000028681">
    <property type="component" value="Chromosome"/>
</dbReference>
<name>A0A076LLJ2_9GAMM</name>
<evidence type="ECO:0000313" key="3">
    <source>
        <dbReference type="Proteomes" id="UP000028681"/>
    </source>
</evidence>
<evidence type="ECO:0000313" key="2">
    <source>
        <dbReference type="EMBL" id="AIJ09355.1"/>
    </source>
</evidence>
<evidence type="ECO:0000256" key="1">
    <source>
        <dbReference type="SAM" id="Phobius"/>
    </source>
</evidence>
<organism evidence="2 3">
    <name type="scientific">Edwardsiella anguillarum ET080813</name>
    <dbReference type="NCBI Taxonomy" id="667120"/>
    <lineage>
        <taxon>Bacteria</taxon>
        <taxon>Pseudomonadati</taxon>
        <taxon>Pseudomonadota</taxon>
        <taxon>Gammaproteobacteria</taxon>
        <taxon>Enterobacterales</taxon>
        <taxon>Hafniaceae</taxon>
        <taxon>Edwardsiella</taxon>
    </lineage>
</organism>
<dbReference type="KEGG" id="ete:ETEE_2923"/>
<reference evidence="2 3" key="1">
    <citation type="journal article" date="2012" name="PLoS ONE">
        <title>Edwardsiella comparative phylogenomics reveal the new intra/inter-species taxonomic relationships, virulence evolution and niche adaptation mechanisms.</title>
        <authorList>
            <person name="Yang M."/>
            <person name="Lv Y."/>
            <person name="Xiao J."/>
            <person name="Wu H."/>
            <person name="Zheng H."/>
            <person name="Liu Q."/>
            <person name="Zhang Y."/>
            <person name="Wang Q."/>
        </authorList>
    </citation>
    <scope>NUCLEOTIDE SEQUENCE [LARGE SCALE GENOMIC DNA]</scope>
    <source>
        <strain evidence="3">080813</strain>
    </source>
</reference>
<keyword evidence="1" id="KW-1133">Transmembrane helix</keyword>
<proteinExistence type="predicted"/>
<protein>
    <submittedName>
        <fullName evidence="2">Uncharacterized protein</fullName>
    </submittedName>
</protein>
<keyword evidence="1" id="KW-0812">Transmembrane</keyword>
<dbReference type="EMBL" id="CP006664">
    <property type="protein sequence ID" value="AIJ09355.1"/>
    <property type="molecule type" value="Genomic_DNA"/>
</dbReference>
<sequence length="38" mass="4515">MMHPLPRKHMLLVQNNVYLFVVHIFLIKILSIEVSLLN</sequence>